<dbReference type="EMBL" id="BMAT01007816">
    <property type="protein sequence ID" value="GFR72104.1"/>
    <property type="molecule type" value="Genomic_DNA"/>
</dbReference>
<proteinExistence type="predicted"/>
<feature type="region of interest" description="Disordered" evidence="1">
    <location>
        <begin position="20"/>
        <end position="42"/>
    </location>
</feature>
<dbReference type="AlphaFoldDB" id="A0AAV4FFL5"/>
<gene>
    <name evidence="2" type="ORF">ElyMa_003831600</name>
</gene>
<evidence type="ECO:0000313" key="3">
    <source>
        <dbReference type="Proteomes" id="UP000762676"/>
    </source>
</evidence>
<dbReference type="PANTHER" id="PTHR46888:SF1">
    <property type="entry name" value="RIBONUCLEASE H"/>
    <property type="match status" value="1"/>
</dbReference>
<dbReference type="GO" id="GO:0003964">
    <property type="term" value="F:RNA-directed DNA polymerase activity"/>
    <property type="evidence" value="ECO:0007669"/>
    <property type="project" value="UniProtKB-KW"/>
</dbReference>
<reference evidence="2 3" key="1">
    <citation type="journal article" date="2021" name="Elife">
        <title>Chloroplast acquisition without the gene transfer in kleptoplastic sea slugs, Plakobranchus ocellatus.</title>
        <authorList>
            <person name="Maeda T."/>
            <person name="Takahashi S."/>
            <person name="Yoshida T."/>
            <person name="Shimamura S."/>
            <person name="Takaki Y."/>
            <person name="Nagai Y."/>
            <person name="Toyoda A."/>
            <person name="Suzuki Y."/>
            <person name="Arimoto A."/>
            <person name="Ishii H."/>
            <person name="Satoh N."/>
            <person name="Nishiyama T."/>
            <person name="Hasebe M."/>
            <person name="Maruyama T."/>
            <person name="Minagawa J."/>
            <person name="Obokata J."/>
            <person name="Shigenobu S."/>
        </authorList>
    </citation>
    <scope>NUCLEOTIDE SEQUENCE [LARGE SCALE GENOMIC DNA]</scope>
</reference>
<dbReference type="PANTHER" id="PTHR46888">
    <property type="entry name" value="ZINC KNUCKLE DOMAINCONTAINING PROTEIN-RELATED"/>
    <property type="match status" value="1"/>
</dbReference>
<keyword evidence="2" id="KW-0548">Nucleotidyltransferase</keyword>
<protein>
    <submittedName>
        <fullName evidence="2">Reverse transcriptase</fullName>
    </submittedName>
</protein>
<accession>A0AAV4FFL5</accession>
<name>A0AAV4FFL5_9GAST</name>
<dbReference type="Proteomes" id="UP000762676">
    <property type="component" value="Unassembled WGS sequence"/>
</dbReference>
<evidence type="ECO:0000313" key="2">
    <source>
        <dbReference type="EMBL" id="GFR72104.1"/>
    </source>
</evidence>
<evidence type="ECO:0000256" key="1">
    <source>
        <dbReference type="SAM" id="MobiDB-lite"/>
    </source>
</evidence>
<comment type="caution">
    <text evidence="2">The sequence shown here is derived from an EMBL/GenBank/DDBJ whole genome shotgun (WGS) entry which is preliminary data.</text>
</comment>
<keyword evidence="3" id="KW-1185">Reference proteome</keyword>
<keyword evidence="2" id="KW-0695">RNA-directed DNA polymerase</keyword>
<keyword evidence="2" id="KW-0808">Transferase</keyword>
<sequence>MELKGEELRKWVDKRVAEMREKEKEEREAQKDKEREERTAQRGLKKLEKELEKLRVTSQQLPAQKIQNAHSAVHKIKLPPFGDRVDEIDAYIFRFEVHALKYWPDDEWANYFISLLRGRALTYFGELSSEETLNYETLKSYY</sequence>
<organism evidence="2 3">
    <name type="scientific">Elysia marginata</name>
    <dbReference type="NCBI Taxonomy" id="1093978"/>
    <lineage>
        <taxon>Eukaryota</taxon>
        <taxon>Metazoa</taxon>
        <taxon>Spiralia</taxon>
        <taxon>Lophotrochozoa</taxon>
        <taxon>Mollusca</taxon>
        <taxon>Gastropoda</taxon>
        <taxon>Heterobranchia</taxon>
        <taxon>Euthyneura</taxon>
        <taxon>Panpulmonata</taxon>
        <taxon>Sacoglossa</taxon>
        <taxon>Placobranchoidea</taxon>
        <taxon>Plakobranchidae</taxon>
        <taxon>Elysia</taxon>
    </lineage>
</organism>